<dbReference type="EMBL" id="JOTM01000023">
    <property type="protein sequence ID" value="KEK22926.1"/>
    <property type="molecule type" value="Genomic_DNA"/>
</dbReference>
<proteinExistence type="predicted"/>
<name>A0A073K8V2_9BACI</name>
<dbReference type="OrthoDB" id="358216at2"/>
<keyword evidence="1" id="KW-0963">Cytoplasm</keyword>
<dbReference type="PIRSF" id="PIRSF036940">
    <property type="entry name" value="PanK_bac_aCoA"/>
    <property type="match status" value="1"/>
</dbReference>
<dbReference type="NCBIfam" id="TIGR00555">
    <property type="entry name" value="panK_eukar"/>
    <property type="match status" value="1"/>
</dbReference>
<dbReference type="STRING" id="574375.AZF08_10115"/>
<sequence length="273" mass="30132">MERTGGIDAGGTLTKVAYFSEDNELHFEKFYSHEQNKIEEWLHKNKCINRLCMTGGRSEQLQTLLLEKYKTEYLAEFEATLAGVHYLIEKEKRSINNFILTNIGTGTSIHYVHNKEYIRAGGTGIGGGTIMGLSKLLTKIDSFEEVIKHGKIGSRANLDITVGDIYNGILSPIDNNLTASNFGKPAITKTDYNKSDLLATIQGLVGEVVTALSLQFAETKDIDHIVYIGSALSNNTHLQDIIGNYTVYQNKKPIFLPDYGFSGAIGALLSTTK</sequence>
<dbReference type="RefSeq" id="WP_033676608.1">
    <property type="nucleotide sequence ID" value="NZ_JOTM01000023.1"/>
</dbReference>
<evidence type="ECO:0000256" key="1">
    <source>
        <dbReference type="ARBA" id="ARBA00022490"/>
    </source>
</evidence>
<keyword evidence="2" id="KW-0808">Transferase</keyword>
<dbReference type="GO" id="GO:0015937">
    <property type="term" value="P:coenzyme A biosynthetic process"/>
    <property type="evidence" value="ECO:0007669"/>
    <property type="project" value="UniProtKB-KW"/>
</dbReference>
<dbReference type="Proteomes" id="UP000027778">
    <property type="component" value="Unassembled WGS sequence"/>
</dbReference>
<evidence type="ECO:0000313" key="8">
    <source>
        <dbReference type="Proteomes" id="UP000027778"/>
    </source>
</evidence>
<dbReference type="InterPro" id="IPR043129">
    <property type="entry name" value="ATPase_NBD"/>
</dbReference>
<evidence type="ECO:0000256" key="2">
    <source>
        <dbReference type="ARBA" id="ARBA00022679"/>
    </source>
</evidence>
<evidence type="ECO:0000256" key="6">
    <source>
        <dbReference type="ARBA" id="ARBA00022993"/>
    </source>
</evidence>
<reference evidence="7 8" key="1">
    <citation type="submission" date="2014-06" db="EMBL/GenBank/DDBJ databases">
        <title>Draft genome sequence of Bacillus gaemokensis JCM 15801 (MCCC 1A00707).</title>
        <authorList>
            <person name="Lai Q."/>
            <person name="Liu Y."/>
            <person name="Shao Z."/>
        </authorList>
    </citation>
    <scope>NUCLEOTIDE SEQUENCE [LARGE SCALE GENOMIC DNA]</scope>
    <source>
        <strain evidence="7 8">JCM 15801</strain>
    </source>
</reference>
<keyword evidence="4 7" id="KW-0418">Kinase</keyword>
<dbReference type="eggNOG" id="COG5146">
    <property type="taxonomic scope" value="Bacteria"/>
</dbReference>
<organism evidence="7 8">
    <name type="scientific">Bacillus gaemokensis</name>
    <dbReference type="NCBI Taxonomy" id="574375"/>
    <lineage>
        <taxon>Bacteria</taxon>
        <taxon>Bacillati</taxon>
        <taxon>Bacillota</taxon>
        <taxon>Bacilli</taxon>
        <taxon>Bacillales</taxon>
        <taxon>Bacillaceae</taxon>
        <taxon>Bacillus</taxon>
        <taxon>Bacillus cereus group</taxon>
    </lineage>
</organism>
<dbReference type="GO" id="GO:0005524">
    <property type="term" value="F:ATP binding"/>
    <property type="evidence" value="ECO:0007669"/>
    <property type="project" value="UniProtKB-KW"/>
</dbReference>
<protein>
    <submittedName>
        <fullName evidence="7">Pantothenate kinase</fullName>
    </submittedName>
</protein>
<dbReference type="AlphaFoldDB" id="A0A073K8V2"/>
<keyword evidence="3" id="KW-0547">Nucleotide-binding</keyword>
<evidence type="ECO:0000256" key="4">
    <source>
        <dbReference type="ARBA" id="ARBA00022777"/>
    </source>
</evidence>
<dbReference type="PANTHER" id="PTHR12280">
    <property type="entry name" value="PANTOTHENATE KINASE"/>
    <property type="match status" value="1"/>
</dbReference>
<keyword evidence="5" id="KW-0067">ATP-binding</keyword>
<dbReference type="NCBIfam" id="NF009842">
    <property type="entry name" value="PRK13317.1"/>
    <property type="match status" value="1"/>
</dbReference>
<dbReference type="Gene3D" id="3.30.420.40">
    <property type="match status" value="1"/>
</dbReference>
<dbReference type="InterPro" id="IPR011602">
    <property type="entry name" value="Type_II_PanK_bac"/>
</dbReference>
<dbReference type="GO" id="GO:0005829">
    <property type="term" value="C:cytosol"/>
    <property type="evidence" value="ECO:0007669"/>
    <property type="project" value="TreeGrafter"/>
</dbReference>
<keyword evidence="6" id="KW-0173">Coenzyme A biosynthesis</keyword>
<dbReference type="InterPro" id="IPR004567">
    <property type="entry name" value="Type_II_PanK"/>
</dbReference>
<accession>A0A073K8V2</accession>
<gene>
    <name evidence="7" type="ORF">BAGA_15510</name>
</gene>
<dbReference type="GO" id="GO:0004594">
    <property type="term" value="F:pantothenate kinase activity"/>
    <property type="evidence" value="ECO:0007669"/>
    <property type="project" value="InterPro"/>
</dbReference>
<dbReference type="CDD" id="cd24085">
    <property type="entry name" value="ASKHA_NBD_PanK-II_bac"/>
    <property type="match status" value="1"/>
</dbReference>
<keyword evidence="8" id="KW-1185">Reference proteome</keyword>
<evidence type="ECO:0000313" key="7">
    <source>
        <dbReference type="EMBL" id="KEK22926.1"/>
    </source>
</evidence>
<dbReference type="Pfam" id="PF03630">
    <property type="entry name" value="Fumble"/>
    <property type="match status" value="1"/>
</dbReference>
<evidence type="ECO:0000256" key="3">
    <source>
        <dbReference type="ARBA" id="ARBA00022741"/>
    </source>
</evidence>
<comment type="caution">
    <text evidence="7">The sequence shown here is derived from an EMBL/GenBank/DDBJ whole genome shotgun (WGS) entry which is preliminary data.</text>
</comment>
<evidence type="ECO:0000256" key="5">
    <source>
        <dbReference type="ARBA" id="ARBA00022840"/>
    </source>
</evidence>
<dbReference type="PANTHER" id="PTHR12280:SF20">
    <property type="entry name" value="4'-PHOSPHOPANTETHEINE PHOSPHATASE"/>
    <property type="match status" value="1"/>
</dbReference>
<dbReference type="SUPFAM" id="SSF53067">
    <property type="entry name" value="Actin-like ATPase domain"/>
    <property type="match status" value="1"/>
</dbReference>